<protein>
    <submittedName>
        <fullName evidence="1">Lipoprotein</fullName>
    </submittedName>
</protein>
<dbReference type="EMBL" id="CP005933">
    <property type="protein sequence ID" value="AIA34109.1"/>
    <property type="molecule type" value="Genomic_DNA"/>
</dbReference>
<keyword evidence="1" id="KW-0449">Lipoprotein</keyword>
<dbReference type="KEGG" id="mbq:K668_02665"/>
<dbReference type="InterPro" id="IPR011055">
    <property type="entry name" value="Dup_hybrid_motif"/>
</dbReference>
<name>A0A059XZP3_MYCBV</name>
<dbReference type="Proteomes" id="UP000027182">
    <property type="component" value="Chromosome"/>
</dbReference>
<gene>
    <name evidence="1" type="ORF">K668_02665</name>
</gene>
<evidence type="ECO:0000313" key="1">
    <source>
        <dbReference type="EMBL" id="AIA34109.1"/>
    </source>
</evidence>
<organism evidence="1 2">
    <name type="scientific">Mycoplasmopsis bovis CQ-W70</name>
    <dbReference type="NCBI Taxonomy" id="1316930"/>
    <lineage>
        <taxon>Bacteria</taxon>
        <taxon>Bacillati</taxon>
        <taxon>Mycoplasmatota</taxon>
        <taxon>Mycoplasmoidales</taxon>
        <taxon>Metamycoplasmataceae</taxon>
        <taxon>Mycoplasmopsis</taxon>
    </lineage>
</organism>
<dbReference type="Gene3D" id="2.70.70.10">
    <property type="entry name" value="Glucose Permease (Domain IIA)"/>
    <property type="match status" value="1"/>
</dbReference>
<evidence type="ECO:0000313" key="2">
    <source>
        <dbReference type="Proteomes" id="UP000027182"/>
    </source>
</evidence>
<reference evidence="1 2" key="1">
    <citation type="submission" date="2013-04" db="EMBL/GenBank/DDBJ databases">
        <authorList>
            <person name="Lin L."/>
            <person name="Zeng Z."/>
            <person name="Xie J."/>
            <person name="Luo L."/>
            <person name="Yang Z."/>
            <person name="Liang W."/>
            <person name="Lin H."/>
            <person name="Dong C."/>
            <person name="Sun Y."/>
        </authorList>
    </citation>
    <scope>NUCLEOTIDE SEQUENCE [LARGE SCALE GENOMIC DNA]</scope>
    <source>
        <strain evidence="1 2">CQ-W70</strain>
    </source>
</reference>
<dbReference type="AlphaFoldDB" id="A0A059XZP3"/>
<dbReference type="RefSeq" id="WP_013954901.1">
    <property type="nucleotide sequence ID" value="NZ_CP005933.1"/>
</dbReference>
<sequence length="754" mass="85528">MKSRKIKALFISQAIGFSALIPVLSARCNDPKNNSEVIIYQRNANSDKTNEQFEKYNQVNLLSNIKDYFDKHEHLDLIKFKGGGKPETVEYSLMMQNNYMSKYINFDTEAFKAIVKKELKLSDKLLSRLKFSYDYNNVTRDPGNNYDVLFKVKVGLPLESNDKSKYESGLYSQQIIDFRIKNVKVKDNEKPFADALKPYDQKIQALTSQDFEVKLENIDDELKQAITKYGIHQLSSKQYEKLLKFSSAKLDEIFKDNDKKIEIPVGSKKEKYTLKFNKFIEDVVLNDGTLSSAKAKIRIATSLFDDKRKSTVWESGKTVYGLFTVPKEQKLINNLQLAELIDVHTIGNIEHNSDLSTLTKGNLFINVKDANIEKVEIDKITTSEQDFRNATVTLNVKLKNSQELVKVEKHLGVGRYSLLFDKQFTKQNIKAPAFATEGITTKNLPSIDKTFFGHYNSQLFSGGYASARAFYADNVVVPRFVHIGEDYIAPDFQPVLAPYDGQIVAAYELTTKVVATGVGTVVVIKIPVANLDWSPKEKEIYLNDNDKHIYMSFLHLDAGKTLNNTSLGWQSETVTLGENRTIKVAPTVSADTPTEVKKGQIIGFLGTQDTNGGWMAHAHVNLYTNRNFWLSPNHFNKESKQSNIDKRVKDYKKTNKGKIKYTQVGNIGVEGVTDKRVVEVDPKTGEAIKTKVKTNNGKEKLMNKSLKELPVYLNNISMLSKEQSKGYADPNLVYKLRDSKTFAFGIEDLFELNK</sequence>
<dbReference type="NCBIfam" id="NF045981">
    <property type="entry name" value="MSC0775_fam_LP"/>
    <property type="match status" value="1"/>
</dbReference>
<dbReference type="PATRIC" id="fig|1316930.3.peg.546"/>
<dbReference type="HOGENOM" id="CLU_019644_0_0_14"/>
<proteinExistence type="predicted"/>
<accession>A0A059XZP3</accession>